<gene>
    <name evidence="2" type="ORF">H5410_021762</name>
</gene>
<evidence type="ECO:0000313" key="2">
    <source>
        <dbReference type="EMBL" id="KAG5610481.1"/>
    </source>
</evidence>
<reference evidence="2 3" key="1">
    <citation type="submission" date="2020-09" db="EMBL/GenBank/DDBJ databases">
        <title>De no assembly of potato wild relative species, Solanum commersonii.</title>
        <authorList>
            <person name="Cho K."/>
        </authorList>
    </citation>
    <scope>NUCLEOTIDE SEQUENCE [LARGE SCALE GENOMIC DNA]</scope>
    <source>
        <strain evidence="2">LZ3.2</strain>
        <tissue evidence="2">Leaf</tissue>
    </source>
</reference>
<organism evidence="2 3">
    <name type="scientific">Solanum commersonii</name>
    <name type="common">Commerson's wild potato</name>
    <name type="synonym">Commerson's nightshade</name>
    <dbReference type="NCBI Taxonomy" id="4109"/>
    <lineage>
        <taxon>Eukaryota</taxon>
        <taxon>Viridiplantae</taxon>
        <taxon>Streptophyta</taxon>
        <taxon>Embryophyta</taxon>
        <taxon>Tracheophyta</taxon>
        <taxon>Spermatophyta</taxon>
        <taxon>Magnoliopsida</taxon>
        <taxon>eudicotyledons</taxon>
        <taxon>Gunneridae</taxon>
        <taxon>Pentapetalae</taxon>
        <taxon>asterids</taxon>
        <taxon>lamiids</taxon>
        <taxon>Solanales</taxon>
        <taxon>Solanaceae</taxon>
        <taxon>Solanoideae</taxon>
        <taxon>Solaneae</taxon>
        <taxon>Solanum</taxon>
    </lineage>
</organism>
<dbReference type="EMBL" id="JACXVP010000004">
    <property type="protein sequence ID" value="KAG5610481.1"/>
    <property type="molecule type" value="Genomic_DNA"/>
</dbReference>
<evidence type="ECO:0000313" key="3">
    <source>
        <dbReference type="Proteomes" id="UP000824120"/>
    </source>
</evidence>
<keyword evidence="3" id="KW-1185">Reference proteome</keyword>
<protein>
    <submittedName>
        <fullName evidence="2">Uncharacterized protein</fullName>
    </submittedName>
</protein>
<feature type="compositionally biased region" description="Basic residues" evidence="1">
    <location>
        <begin position="62"/>
        <end position="71"/>
    </location>
</feature>
<dbReference type="AlphaFoldDB" id="A0A9J5ZC89"/>
<accession>A0A9J5ZC89</accession>
<dbReference type="OrthoDB" id="10386940at2759"/>
<proteinExistence type="predicted"/>
<dbReference type="Proteomes" id="UP000824120">
    <property type="component" value="Chromosome 4"/>
</dbReference>
<name>A0A9J5ZC89_SOLCO</name>
<feature type="region of interest" description="Disordered" evidence="1">
    <location>
        <begin position="52"/>
        <end position="71"/>
    </location>
</feature>
<comment type="caution">
    <text evidence="2">The sequence shown here is derived from an EMBL/GenBank/DDBJ whole genome shotgun (WGS) entry which is preliminary data.</text>
</comment>
<evidence type="ECO:0000256" key="1">
    <source>
        <dbReference type="SAM" id="MobiDB-lite"/>
    </source>
</evidence>
<sequence length="71" mass="7756">MVSHQGAVKGKEIVNNSAIENSEEKEVLQIDYKAFQEAKISLSSTITLRGKSKGEVLPIRSNPRKGTRNGS</sequence>